<keyword evidence="3" id="KW-1185">Reference proteome</keyword>
<feature type="region of interest" description="Disordered" evidence="1">
    <location>
        <begin position="53"/>
        <end position="90"/>
    </location>
</feature>
<proteinExistence type="predicted"/>
<comment type="caution">
    <text evidence="2">The sequence shown here is derived from an EMBL/GenBank/DDBJ whole genome shotgun (WGS) entry which is preliminary data.</text>
</comment>
<evidence type="ECO:0000313" key="3">
    <source>
        <dbReference type="Proteomes" id="UP001142292"/>
    </source>
</evidence>
<accession>A0ABQ5SZX3</accession>
<name>A0ABQ5SZX3_9ACTN</name>
<dbReference type="Gene3D" id="1.10.10.10">
    <property type="entry name" value="Winged helix-like DNA-binding domain superfamily/Winged helix DNA-binding domain"/>
    <property type="match status" value="1"/>
</dbReference>
<protein>
    <submittedName>
        <fullName evidence="2">Uncharacterized protein</fullName>
    </submittedName>
</protein>
<evidence type="ECO:0000256" key="1">
    <source>
        <dbReference type="SAM" id="MobiDB-lite"/>
    </source>
</evidence>
<sequence>MDEVKWLSNDEQVAWRAWLAVNAQLTARMNRDLQAKNGLSLADYDVLVNSDRRPGPLAANVRARRQAPVGEEPALASGDADGRSRARRAP</sequence>
<reference evidence="2" key="1">
    <citation type="journal article" date="2014" name="Int. J. Syst. Evol. Microbiol.">
        <title>Complete genome of a new Firmicutes species belonging to the dominant human colonic microbiota ('Ruminococcus bicirculans') reveals two chromosomes and a selective capacity to utilize plant glucans.</title>
        <authorList>
            <consortium name="NISC Comparative Sequencing Program"/>
            <person name="Wegmann U."/>
            <person name="Louis P."/>
            <person name="Goesmann A."/>
            <person name="Henrissat B."/>
            <person name="Duncan S.H."/>
            <person name="Flint H.J."/>
        </authorList>
    </citation>
    <scope>NUCLEOTIDE SEQUENCE</scope>
    <source>
        <strain evidence="2">VKM Ac-1246</strain>
    </source>
</reference>
<reference evidence="2" key="2">
    <citation type="submission" date="2023-01" db="EMBL/GenBank/DDBJ databases">
        <authorList>
            <person name="Sun Q."/>
            <person name="Evtushenko L."/>
        </authorList>
    </citation>
    <scope>NUCLEOTIDE SEQUENCE</scope>
    <source>
        <strain evidence="2">VKM Ac-1246</strain>
    </source>
</reference>
<organism evidence="2 3">
    <name type="scientific">Nocardioides luteus</name>
    <dbReference type="NCBI Taxonomy" id="1844"/>
    <lineage>
        <taxon>Bacteria</taxon>
        <taxon>Bacillati</taxon>
        <taxon>Actinomycetota</taxon>
        <taxon>Actinomycetes</taxon>
        <taxon>Propionibacteriales</taxon>
        <taxon>Nocardioidaceae</taxon>
        <taxon>Nocardioides</taxon>
    </lineage>
</organism>
<gene>
    <name evidence="2" type="ORF">GCM10017579_37830</name>
</gene>
<dbReference type="Proteomes" id="UP001142292">
    <property type="component" value="Unassembled WGS sequence"/>
</dbReference>
<dbReference type="InterPro" id="IPR036388">
    <property type="entry name" value="WH-like_DNA-bd_sf"/>
</dbReference>
<evidence type="ECO:0000313" key="2">
    <source>
        <dbReference type="EMBL" id="GLJ69747.1"/>
    </source>
</evidence>
<dbReference type="EMBL" id="BSEL01000007">
    <property type="protein sequence ID" value="GLJ69747.1"/>
    <property type="molecule type" value="Genomic_DNA"/>
</dbReference>